<keyword evidence="10" id="KW-0812">Transmembrane</keyword>
<gene>
    <name evidence="11" type="ORF">FCULG_00011555</name>
</gene>
<keyword evidence="4 8" id="KW-0479">Metal-binding</keyword>
<reference evidence="11 12" key="1">
    <citation type="submission" date="2018-02" db="EMBL/GenBank/DDBJ databases">
        <title>Fusarium culmorum secondary metabolites in fungal-bacterial-plant interactions.</title>
        <authorList>
            <person name="Schmidt R."/>
        </authorList>
    </citation>
    <scope>NUCLEOTIDE SEQUENCE [LARGE SCALE GENOMIC DNA]</scope>
    <source>
        <strain evidence="11 12">PV</strain>
    </source>
</reference>
<evidence type="ECO:0000313" key="12">
    <source>
        <dbReference type="Proteomes" id="UP000241587"/>
    </source>
</evidence>
<keyword evidence="12" id="KW-1185">Reference proteome</keyword>
<dbReference type="OMA" id="TPYKAHT"/>
<accession>A0A2T4H5N4</accession>
<dbReference type="AlphaFoldDB" id="A0A2T4H5N4"/>
<feature type="transmembrane region" description="Helical" evidence="10">
    <location>
        <begin position="12"/>
        <end position="32"/>
    </location>
</feature>
<dbReference type="PRINTS" id="PR00385">
    <property type="entry name" value="P450"/>
</dbReference>
<comment type="cofactor">
    <cofactor evidence="1 8">
        <name>heme</name>
        <dbReference type="ChEBI" id="CHEBI:30413"/>
    </cofactor>
</comment>
<dbReference type="PROSITE" id="PS00086">
    <property type="entry name" value="CYTOCHROME_P450"/>
    <property type="match status" value="1"/>
</dbReference>
<dbReference type="Proteomes" id="UP000241587">
    <property type="component" value="Unassembled WGS sequence"/>
</dbReference>
<comment type="similarity">
    <text evidence="2 9">Belongs to the cytochrome P450 family.</text>
</comment>
<dbReference type="PANTHER" id="PTHR46206:SF2">
    <property type="entry name" value="CYTOCHROME P450 MONOOXYGENASE AUSG-RELATED"/>
    <property type="match status" value="1"/>
</dbReference>
<dbReference type="PRINTS" id="PR00465">
    <property type="entry name" value="EP450IV"/>
</dbReference>
<keyword evidence="5 9" id="KW-0560">Oxidoreductase</keyword>
<dbReference type="OrthoDB" id="1844152at2759"/>
<sequence length="493" mass="56303">MATDLDLALGKSQYALFCGITLFSFFILKYSLLGNGGKQYPYINPKKPFEFSNQRVIQDFMENAKDILTKGRSIYKDTPYKAHTDLGDVLVIPPKYADALRNERQLDFSDVAKDDTHGYIPGFDPIGTPFDLTPLVNKYLTRALAKLTKPLWIEASLAANHVLGNSTVAANQPREDIMRIVSRMSSRIFMGEELCKDDNWLKVSIEYTVQLFQTADELRSYPRWTRPYIHWFLPSCQAVRRKLQEARDLLQPHIDRRNIVKHEAIAEGRPSPFDDSIEWFEKEYKGKSDPATQQIQLSLVAIHTTTDLLLETMLNIALHPELLGPLREEIVTVLRAEGLKKTSLYNMKLMDSVIKESQRLRPVLLGSFRRMALSDITLPNGDYYPDASKFDAYRFSQMRETPGQDKRAHLVSTSQDQLGFGHGIHACPGRFFAANEIKIALCHMLLKYDWKLPEGVVPKSKAIGTNFLPDREAKLMVKRRVPEFDIDAIDNSE</sequence>
<dbReference type="Pfam" id="PF00067">
    <property type="entry name" value="p450"/>
    <property type="match status" value="2"/>
</dbReference>
<dbReference type="EMBL" id="PVEM01000002">
    <property type="protein sequence ID" value="PTD11131.1"/>
    <property type="molecule type" value="Genomic_DNA"/>
</dbReference>
<dbReference type="GO" id="GO:0004497">
    <property type="term" value="F:monooxygenase activity"/>
    <property type="evidence" value="ECO:0007669"/>
    <property type="project" value="UniProtKB-KW"/>
</dbReference>
<dbReference type="Gene3D" id="1.10.630.10">
    <property type="entry name" value="Cytochrome P450"/>
    <property type="match status" value="1"/>
</dbReference>
<feature type="binding site" description="axial binding residue" evidence="8">
    <location>
        <position position="427"/>
    </location>
    <ligand>
        <name>heme</name>
        <dbReference type="ChEBI" id="CHEBI:30413"/>
    </ligand>
    <ligandPart>
        <name>Fe</name>
        <dbReference type="ChEBI" id="CHEBI:18248"/>
    </ligandPart>
</feature>
<keyword evidence="10" id="KW-0472">Membrane</keyword>
<evidence type="ECO:0000256" key="5">
    <source>
        <dbReference type="ARBA" id="ARBA00023002"/>
    </source>
</evidence>
<comment type="caution">
    <text evidence="11">The sequence shown here is derived from an EMBL/GenBank/DDBJ whole genome shotgun (WGS) entry which is preliminary data.</text>
</comment>
<keyword evidence="7 9" id="KW-0503">Monooxygenase</keyword>
<dbReference type="GO" id="GO:0016705">
    <property type="term" value="F:oxidoreductase activity, acting on paired donors, with incorporation or reduction of molecular oxygen"/>
    <property type="evidence" value="ECO:0007669"/>
    <property type="project" value="InterPro"/>
</dbReference>
<evidence type="ECO:0000256" key="2">
    <source>
        <dbReference type="ARBA" id="ARBA00010617"/>
    </source>
</evidence>
<dbReference type="GO" id="GO:0020037">
    <property type="term" value="F:heme binding"/>
    <property type="evidence" value="ECO:0007669"/>
    <property type="project" value="InterPro"/>
</dbReference>
<dbReference type="PANTHER" id="PTHR46206">
    <property type="entry name" value="CYTOCHROME P450"/>
    <property type="match status" value="1"/>
</dbReference>
<evidence type="ECO:0000256" key="3">
    <source>
        <dbReference type="ARBA" id="ARBA00022617"/>
    </source>
</evidence>
<dbReference type="SUPFAM" id="SSF48264">
    <property type="entry name" value="Cytochrome P450"/>
    <property type="match status" value="1"/>
</dbReference>
<evidence type="ECO:0000256" key="10">
    <source>
        <dbReference type="SAM" id="Phobius"/>
    </source>
</evidence>
<dbReference type="InterPro" id="IPR036396">
    <property type="entry name" value="Cyt_P450_sf"/>
</dbReference>
<evidence type="ECO:0000256" key="1">
    <source>
        <dbReference type="ARBA" id="ARBA00001971"/>
    </source>
</evidence>
<keyword evidence="10" id="KW-1133">Transmembrane helix</keyword>
<protein>
    <submittedName>
        <fullName evidence="11">Cytochrome P450 monooxygenase easM</fullName>
    </submittedName>
</protein>
<evidence type="ECO:0000256" key="8">
    <source>
        <dbReference type="PIRSR" id="PIRSR602403-1"/>
    </source>
</evidence>
<proteinExistence type="inferred from homology"/>
<name>A0A2T4H5N4_FUSCU</name>
<organism evidence="11 12">
    <name type="scientific">Fusarium culmorum</name>
    <dbReference type="NCBI Taxonomy" id="5516"/>
    <lineage>
        <taxon>Eukaryota</taxon>
        <taxon>Fungi</taxon>
        <taxon>Dikarya</taxon>
        <taxon>Ascomycota</taxon>
        <taxon>Pezizomycotina</taxon>
        <taxon>Sordariomycetes</taxon>
        <taxon>Hypocreomycetidae</taxon>
        <taxon>Hypocreales</taxon>
        <taxon>Nectriaceae</taxon>
        <taxon>Fusarium</taxon>
    </lineage>
</organism>
<keyword evidence="3 8" id="KW-0349">Heme</keyword>
<evidence type="ECO:0000256" key="4">
    <source>
        <dbReference type="ARBA" id="ARBA00022723"/>
    </source>
</evidence>
<evidence type="ECO:0000256" key="7">
    <source>
        <dbReference type="ARBA" id="ARBA00023033"/>
    </source>
</evidence>
<keyword evidence="6 8" id="KW-0408">Iron</keyword>
<dbReference type="InterPro" id="IPR002403">
    <property type="entry name" value="Cyt_P450_E_grp-IV"/>
</dbReference>
<dbReference type="InterPro" id="IPR017972">
    <property type="entry name" value="Cyt_P450_CS"/>
</dbReference>
<evidence type="ECO:0000313" key="11">
    <source>
        <dbReference type="EMBL" id="PTD11131.1"/>
    </source>
</evidence>
<evidence type="ECO:0000256" key="9">
    <source>
        <dbReference type="RuleBase" id="RU000461"/>
    </source>
</evidence>
<dbReference type="InterPro" id="IPR001128">
    <property type="entry name" value="Cyt_P450"/>
</dbReference>
<evidence type="ECO:0000256" key="6">
    <source>
        <dbReference type="ARBA" id="ARBA00023004"/>
    </source>
</evidence>
<dbReference type="CDD" id="cd11041">
    <property type="entry name" value="CYP503A1-like"/>
    <property type="match status" value="1"/>
</dbReference>
<dbReference type="GO" id="GO:0005506">
    <property type="term" value="F:iron ion binding"/>
    <property type="evidence" value="ECO:0007669"/>
    <property type="project" value="InterPro"/>
</dbReference>